<organism evidence="2 3">
    <name type="scientific">Haloarchaeobius litoreus</name>
    <dbReference type="NCBI Taxonomy" id="755306"/>
    <lineage>
        <taxon>Archaea</taxon>
        <taxon>Methanobacteriati</taxon>
        <taxon>Methanobacteriota</taxon>
        <taxon>Stenosarchaea group</taxon>
        <taxon>Halobacteria</taxon>
        <taxon>Halobacteriales</taxon>
        <taxon>Halorubellaceae</taxon>
        <taxon>Haloarchaeobius</taxon>
    </lineage>
</organism>
<name>A0ABD6DDN8_9EURY</name>
<reference evidence="2 3" key="1">
    <citation type="journal article" date="2019" name="Int. J. Syst. Evol. Microbiol.">
        <title>The Global Catalogue of Microorganisms (GCM) 10K type strain sequencing project: providing services to taxonomists for standard genome sequencing and annotation.</title>
        <authorList>
            <consortium name="The Broad Institute Genomics Platform"/>
            <consortium name="The Broad Institute Genome Sequencing Center for Infectious Disease"/>
            <person name="Wu L."/>
            <person name="Ma J."/>
        </authorList>
    </citation>
    <scope>NUCLEOTIDE SEQUENCE [LARGE SCALE GENOMIC DNA]</scope>
    <source>
        <strain evidence="2 3">CGMCC 1.10390</strain>
    </source>
</reference>
<keyword evidence="3" id="KW-1185">Reference proteome</keyword>
<feature type="region of interest" description="Disordered" evidence="1">
    <location>
        <begin position="22"/>
        <end position="89"/>
    </location>
</feature>
<accession>A0ABD6DDN8</accession>
<dbReference type="EMBL" id="JBHUDO010000001">
    <property type="protein sequence ID" value="MFD1644072.1"/>
    <property type="molecule type" value="Genomic_DNA"/>
</dbReference>
<proteinExistence type="predicted"/>
<comment type="caution">
    <text evidence="2">The sequence shown here is derived from an EMBL/GenBank/DDBJ whole genome shotgun (WGS) entry which is preliminary data.</text>
</comment>
<protein>
    <recommendedName>
        <fullName evidence="4">Tat pathway signal sequence domain protein</fullName>
    </recommendedName>
</protein>
<evidence type="ECO:0000313" key="3">
    <source>
        <dbReference type="Proteomes" id="UP001597034"/>
    </source>
</evidence>
<dbReference type="AlphaFoldDB" id="A0ABD6DDN8"/>
<evidence type="ECO:0008006" key="4">
    <source>
        <dbReference type="Google" id="ProtNLM"/>
    </source>
</evidence>
<evidence type="ECO:0000256" key="1">
    <source>
        <dbReference type="SAM" id="MobiDB-lite"/>
    </source>
</evidence>
<evidence type="ECO:0000313" key="2">
    <source>
        <dbReference type="EMBL" id="MFD1644072.1"/>
    </source>
</evidence>
<dbReference type="PROSITE" id="PS51257">
    <property type="entry name" value="PROKAR_LIPOPROTEIN"/>
    <property type="match status" value="1"/>
</dbReference>
<dbReference type="Proteomes" id="UP001597034">
    <property type="component" value="Unassembled WGS sequence"/>
</dbReference>
<sequence>MPARRALLQAGALGLTGALGGCLLGGDADDGAGQTPATTTRTTAPTTQRTAEPDCFEVTRPTTGESNEPDAVAPASYPGPPPDRTDESDLTGFAESFERAFRRNGLVREHGGDLVEFGFTTDETWTENAPDDAGVAGVEYRYHYTLRDGVIADSPTNVAVYYVDASVAVRAHARGRRDAGTEPDPMEEGITVACFD</sequence>
<feature type="compositionally biased region" description="Low complexity" evidence="1">
    <location>
        <begin position="31"/>
        <end position="50"/>
    </location>
</feature>
<gene>
    <name evidence="2" type="ORF">ACFSBL_00075</name>
</gene>
<dbReference type="RefSeq" id="WP_256399355.1">
    <property type="nucleotide sequence ID" value="NZ_JANHJR010000002.1"/>
</dbReference>